<gene>
    <name evidence="2" type="ORF">ABVV53_00820</name>
</gene>
<name>A0ABV2CWN8_9SPHN</name>
<evidence type="ECO:0000313" key="2">
    <source>
        <dbReference type="EMBL" id="MET1754011.1"/>
    </source>
</evidence>
<organism evidence="2 3">
    <name type="scientific">Novosphingobium kalidii</name>
    <dbReference type="NCBI Taxonomy" id="3230299"/>
    <lineage>
        <taxon>Bacteria</taxon>
        <taxon>Pseudomonadati</taxon>
        <taxon>Pseudomonadota</taxon>
        <taxon>Alphaproteobacteria</taxon>
        <taxon>Sphingomonadales</taxon>
        <taxon>Sphingomonadaceae</taxon>
        <taxon>Novosphingobium</taxon>
    </lineage>
</organism>
<proteinExistence type="predicted"/>
<dbReference type="InterPro" id="IPR002559">
    <property type="entry name" value="Transposase_11"/>
</dbReference>
<evidence type="ECO:0000313" key="3">
    <source>
        <dbReference type="Proteomes" id="UP001548713"/>
    </source>
</evidence>
<dbReference type="Proteomes" id="UP001548713">
    <property type="component" value="Unassembled WGS sequence"/>
</dbReference>
<keyword evidence="3" id="KW-1185">Reference proteome</keyword>
<dbReference type="EMBL" id="JBEWLY010000004">
    <property type="protein sequence ID" value="MET1754011.1"/>
    <property type="molecule type" value="Genomic_DNA"/>
</dbReference>
<evidence type="ECO:0000259" key="1">
    <source>
        <dbReference type="Pfam" id="PF01609"/>
    </source>
</evidence>
<sequence length="136" mass="14637">MHVRCDGQGRPLGFVLTSGEVSDYKAVPTLLDMRVTKPKALLADKGYDSDRVRGSLLWRGILPIIHPGQTAERQQFGTSDAILIATKSSACSTGLSNPAASLPVRQSRLILPRLSIPRCSQAMVTRLCQQGPGRPG</sequence>
<comment type="caution">
    <text evidence="2">The sequence shown here is derived from an EMBL/GenBank/DDBJ whole genome shotgun (WGS) entry which is preliminary data.</text>
</comment>
<reference evidence="2 3" key="1">
    <citation type="submission" date="2024-07" db="EMBL/GenBank/DDBJ databases">
        <title>Novosphingobium kalidii RD2P27.</title>
        <authorList>
            <person name="Sun J.-Q."/>
        </authorList>
    </citation>
    <scope>NUCLEOTIDE SEQUENCE [LARGE SCALE GENOMIC DNA]</scope>
    <source>
        <strain evidence="2 3">RD2P27</strain>
    </source>
</reference>
<feature type="domain" description="Transposase IS4-like" evidence="1">
    <location>
        <begin position="1"/>
        <end position="74"/>
    </location>
</feature>
<dbReference type="Pfam" id="PF01609">
    <property type="entry name" value="DDE_Tnp_1"/>
    <property type="match status" value="1"/>
</dbReference>
<protein>
    <submittedName>
        <fullName evidence="2">Transposase</fullName>
    </submittedName>
</protein>
<accession>A0ABV2CWN8</accession>